<organism evidence="1">
    <name type="scientific">marine sediment metagenome</name>
    <dbReference type="NCBI Taxonomy" id="412755"/>
    <lineage>
        <taxon>unclassified sequences</taxon>
        <taxon>metagenomes</taxon>
        <taxon>ecological metagenomes</taxon>
    </lineage>
</organism>
<evidence type="ECO:0000313" key="1">
    <source>
        <dbReference type="EMBL" id="KKK75006.1"/>
    </source>
</evidence>
<dbReference type="EMBL" id="LAZR01056057">
    <property type="protein sequence ID" value="KKK75006.1"/>
    <property type="molecule type" value="Genomic_DNA"/>
</dbReference>
<accession>A0A0F9AS34</accession>
<proteinExistence type="predicted"/>
<protein>
    <submittedName>
        <fullName evidence="1">Uncharacterized protein</fullName>
    </submittedName>
</protein>
<comment type="caution">
    <text evidence="1">The sequence shown here is derived from an EMBL/GenBank/DDBJ whole genome shotgun (WGS) entry which is preliminary data.</text>
</comment>
<dbReference type="AlphaFoldDB" id="A0A0F9AS34"/>
<reference evidence="1" key="1">
    <citation type="journal article" date="2015" name="Nature">
        <title>Complex archaea that bridge the gap between prokaryotes and eukaryotes.</title>
        <authorList>
            <person name="Spang A."/>
            <person name="Saw J.H."/>
            <person name="Jorgensen S.L."/>
            <person name="Zaremba-Niedzwiedzka K."/>
            <person name="Martijn J."/>
            <person name="Lind A.E."/>
            <person name="van Eijk R."/>
            <person name="Schleper C."/>
            <person name="Guy L."/>
            <person name="Ettema T.J."/>
        </authorList>
    </citation>
    <scope>NUCLEOTIDE SEQUENCE</scope>
</reference>
<name>A0A0F9AS34_9ZZZZ</name>
<sequence length="91" mass="10571">MDINKLVLSDERLEELKAEYEEILGETWSPYVFYLLDAVSLTTVKKVIREEIKECEKKWREITGERAGLSKEVWDNSLLDLPAILKALEEG</sequence>
<gene>
    <name evidence="1" type="ORF">LCGC14_2878040</name>
</gene>